<evidence type="ECO:0000313" key="2">
    <source>
        <dbReference type="EMBL" id="PPR92484.1"/>
    </source>
</evidence>
<organism evidence="2 3">
    <name type="scientific">Gossypium barbadense</name>
    <name type="common">Sea Island cotton</name>
    <name type="synonym">Hibiscus barbadensis</name>
    <dbReference type="NCBI Taxonomy" id="3634"/>
    <lineage>
        <taxon>Eukaryota</taxon>
        <taxon>Viridiplantae</taxon>
        <taxon>Streptophyta</taxon>
        <taxon>Embryophyta</taxon>
        <taxon>Tracheophyta</taxon>
        <taxon>Spermatophyta</taxon>
        <taxon>Magnoliopsida</taxon>
        <taxon>eudicotyledons</taxon>
        <taxon>Gunneridae</taxon>
        <taxon>Pentapetalae</taxon>
        <taxon>rosids</taxon>
        <taxon>malvids</taxon>
        <taxon>Malvales</taxon>
        <taxon>Malvaceae</taxon>
        <taxon>Malvoideae</taxon>
        <taxon>Gossypium</taxon>
    </lineage>
</organism>
<evidence type="ECO:0000256" key="1">
    <source>
        <dbReference type="SAM" id="MobiDB-lite"/>
    </source>
</evidence>
<dbReference type="EMBL" id="KZ667068">
    <property type="protein sequence ID" value="PPR92484.1"/>
    <property type="molecule type" value="Genomic_DNA"/>
</dbReference>
<feature type="region of interest" description="Disordered" evidence="1">
    <location>
        <begin position="23"/>
        <end position="124"/>
    </location>
</feature>
<accession>A0A2P5WN42</accession>
<sequence>MPVAQAGRAPHPFTMPANYALTEARPRAARPQAVLPHSAAQSVLSPTERAAHHQHTRRAHECLQTERHWPHQLKHTDKTHRGETQATQRRPGRPGMSRRTYANKPPLSREPGSWRPKPTDNNDP</sequence>
<gene>
    <name evidence="2" type="ORF">GOBAR_AA28188</name>
</gene>
<evidence type="ECO:0000313" key="3">
    <source>
        <dbReference type="Proteomes" id="UP000239757"/>
    </source>
</evidence>
<feature type="compositionally biased region" description="Basic and acidic residues" evidence="1">
    <location>
        <begin position="59"/>
        <end position="83"/>
    </location>
</feature>
<dbReference type="Proteomes" id="UP000239757">
    <property type="component" value="Unassembled WGS sequence"/>
</dbReference>
<protein>
    <submittedName>
        <fullName evidence="2">Uncharacterized protein</fullName>
    </submittedName>
</protein>
<name>A0A2P5WN42_GOSBA</name>
<dbReference type="AlphaFoldDB" id="A0A2P5WN42"/>
<reference evidence="2 3" key="1">
    <citation type="submission" date="2015-01" db="EMBL/GenBank/DDBJ databases">
        <title>Genome of allotetraploid Gossypium barbadense reveals genomic plasticity and fiber elongation in cotton evolution.</title>
        <authorList>
            <person name="Chen X."/>
            <person name="Liu X."/>
            <person name="Zhao B."/>
            <person name="Zheng H."/>
            <person name="Hu Y."/>
            <person name="Lu G."/>
            <person name="Yang C."/>
            <person name="Chen J."/>
            <person name="Shan C."/>
            <person name="Zhang L."/>
            <person name="Zhou Y."/>
            <person name="Wang L."/>
            <person name="Guo W."/>
            <person name="Bai Y."/>
            <person name="Ruan J."/>
            <person name="Shangguan X."/>
            <person name="Mao Y."/>
            <person name="Jiang J."/>
            <person name="Zhu Y."/>
            <person name="Lei J."/>
            <person name="Kang H."/>
            <person name="Chen S."/>
            <person name="He X."/>
            <person name="Wang R."/>
            <person name="Wang Y."/>
            <person name="Chen J."/>
            <person name="Wang L."/>
            <person name="Yu S."/>
            <person name="Wang B."/>
            <person name="Wei J."/>
            <person name="Song S."/>
            <person name="Lu X."/>
            <person name="Gao Z."/>
            <person name="Gu W."/>
            <person name="Deng X."/>
            <person name="Ma D."/>
            <person name="Wang S."/>
            <person name="Liang W."/>
            <person name="Fang L."/>
            <person name="Cai C."/>
            <person name="Zhu X."/>
            <person name="Zhou B."/>
            <person name="Zhang Y."/>
            <person name="Chen Z."/>
            <person name="Xu S."/>
            <person name="Zhu R."/>
            <person name="Wang S."/>
            <person name="Zhang T."/>
            <person name="Zhao G."/>
        </authorList>
    </citation>
    <scope>NUCLEOTIDE SEQUENCE [LARGE SCALE GENOMIC DNA]</scope>
    <source>
        <strain evidence="3">cv. Xinhai21</strain>
        <tissue evidence="2">Leaf</tissue>
    </source>
</reference>
<proteinExistence type="predicted"/>